<name>A0A9D6L893_UNCEI</name>
<sequence>MVLLHDPAVRDSVRARIGTLSTTANRRWGRMSAGQMLWHCNQVLKTSLRDIQVVPRRPPFPVGALKFMLFRMPWPHGAPTAPEYMTDVPRDFEAERTQCLELIDRFVVRKIEEGDWGRAVFGEISGREWSCLQARHLDHHLKQFNA</sequence>
<protein>
    <submittedName>
        <fullName evidence="1">DUF1569 domain-containing protein</fullName>
    </submittedName>
</protein>
<comment type="caution">
    <text evidence="1">The sequence shown here is derived from an EMBL/GenBank/DDBJ whole genome shotgun (WGS) entry which is preliminary data.</text>
</comment>
<gene>
    <name evidence="1" type="ORF">HY076_04225</name>
</gene>
<dbReference type="AlphaFoldDB" id="A0A9D6L893"/>
<dbReference type="SUPFAM" id="SSF109854">
    <property type="entry name" value="DinB/YfiT-like putative metalloenzymes"/>
    <property type="match status" value="1"/>
</dbReference>
<dbReference type="InterPro" id="IPR011463">
    <property type="entry name" value="DUF1569"/>
</dbReference>
<dbReference type="Proteomes" id="UP000807850">
    <property type="component" value="Unassembled WGS sequence"/>
</dbReference>
<dbReference type="EMBL" id="JACQAY010000129">
    <property type="protein sequence ID" value="MBI3539460.1"/>
    <property type="molecule type" value="Genomic_DNA"/>
</dbReference>
<dbReference type="Pfam" id="PF07606">
    <property type="entry name" value="DUF1569"/>
    <property type="match status" value="1"/>
</dbReference>
<proteinExistence type="predicted"/>
<evidence type="ECO:0000313" key="1">
    <source>
        <dbReference type="EMBL" id="MBI3539460.1"/>
    </source>
</evidence>
<accession>A0A9D6L893</accession>
<reference evidence="1" key="1">
    <citation type="submission" date="2020-07" db="EMBL/GenBank/DDBJ databases">
        <title>Huge and variable diversity of episymbiotic CPR bacteria and DPANN archaea in groundwater ecosystems.</title>
        <authorList>
            <person name="He C.Y."/>
            <person name="Keren R."/>
            <person name="Whittaker M."/>
            <person name="Farag I.F."/>
            <person name="Doudna J."/>
            <person name="Cate J.H.D."/>
            <person name="Banfield J.F."/>
        </authorList>
    </citation>
    <scope>NUCLEOTIDE SEQUENCE</scope>
    <source>
        <strain evidence="1">NC_groundwater_928_Pr1_S-0.2um_72_17</strain>
    </source>
</reference>
<dbReference type="Gene3D" id="1.20.120.450">
    <property type="entry name" value="dinb family like domain"/>
    <property type="match status" value="1"/>
</dbReference>
<organism evidence="1 2">
    <name type="scientific">Eiseniibacteriota bacterium</name>
    <dbReference type="NCBI Taxonomy" id="2212470"/>
    <lineage>
        <taxon>Bacteria</taxon>
        <taxon>Candidatus Eiseniibacteriota</taxon>
    </lineage>
</organism>
<evidence type="ECO:0000313" key="2">
    <source>
        <dbReference type="Proteomes" id="UP000807850"/>
    </source>
</evidence>
<dbReference type="InterPro" id="IPR034660">
    <property type="entry name" value="DinB/YfiT-like"/>
</dbReference>